<evidence type="ECO:0000313" key="4">
    <source>
        <dbReference type="EMBL" id="MEK8027900.1"/>
    </source>
</evidence>
<keyword evidence="5" id="KW-1185">Reference proteome</keyword>
<feature type="domain" description="OmpA-like" evidence="3">
    <location>
        <begin position="281"/>
        <end position="414"/>
    </location>
</feature>
<dbReference type="RefSeq" id="WP_341375680.1">
    <property type="nucleotide sequence ID" value="NZ_JBBUTF010000017.1"/>
</dbReference>
<dbReference type="Pfam" id="PF00691">
    <property type="entry name" value="OmpA"/>
    <property type="match status" value="1"/>
</dbReference>
<dbReference type="InterPro" id="IPR006665">
    <property type="entry name" value="OmpA-like"/>
</dbReference>
<organism evidence="4 5">
    <name type="scientific">Pseudaquabacterium rugosum</name>
    <dbReference type="NCBI Taxonomy" id="2984194"/>
    <lineage>
        <taxon>Bacteria</taxon>
        <taxon>Pseudomonadati</taxon>
        <taxon>Pseudomonadota</taxon>
        <taxon>Betaproteobacteria</taxon>
        <taxon>Burkholderiales</taxon>
        <taxon>Sphaerotilaceae</taxon>
        <taxon>Pseudaquabacterium</taxon>
    </lineage>
</organism>
<evidence type="ECO:0000256" key="1">
    <source>
        <dbReference type="PROSITE-ProRule" id="PRU00473"/>
    </source>
</evidence>
<proteinExistence type="predicted"/>
<name>A0ABU9BG31_9BURK</name>
<accession>A0ABU9BG31</accession>
<dbReference type="PROSITE" id="PS51123">
    <property type="entry name" value="OMPA_2"/>
    <property type="match status" value="1"/>
</dbReference>
<reference evidence="4 5" key="1">
    <citation type="submission" date="2024-04" db="EMBL/GenBank/DDBJ databases">
        <title>Novel species of the genus Ideonella isolated from streams.</title>
        <authorList>
            <person name="Lu H."/>
        </authorList>
    </citation>
    <scope>NUCLEOTIDE SEQUENCE [LARGE SCALE GENOMIC DNA]</scope>
    <source>
        <strain evidence="4 5">BYS139W</strain>
    </source>
</reference>
<dbReference type="Proteomes" id="UP001368500">
    <property type="component" value="Unassembled WGS sequence"/>
</dbReference>
<comment type="caution">
    <text evidence="4">The sequence shown here is derived from an EMBL/GenBank/DDBJ whole genome shotgun (WGS) entry which is preliminary data.</text>
</comment>
<keyword evidence="1" id="KW-0472">Membrane</keyword>
<protein>
    <submittedName>
        <fullName evidence="4">OmpA family protein</fullName>
    </submittedName>
</protein>
<feature type="region of interest" description="Disordered" evidence="2">
    <location>
        <begin position="1"/>
        <end position="25"/>
    </location>
</feature>
<dbReference type="EMBL" id="JBBUTF010000017">
    <property type="protein sequence ID" value="MEK8027900.1"/>
    <property type="molecule type" value="Genomic_DNA"/>
</dbReference>
<gene>
    <name evidence="4" type="ORF">AACH11_18220</name>
</gene>
<dbReference type="SUPFAM" id="SSF103088">
    <property type="entry name" value="OmpA-like"/>
    <property type="match status" value="1"/>
</dbReference>
<dbReference type="Gene3D" id="3.30.1330.60">
    <property type="entry name" value="OmpA-like domain"/>
    <property type="match status" value="1"/>
</dbReference>
<evidence type="ECO:0000313" key="5">
    <source>
        <dbReference type="Proteomes" id="UP001368500"/>
    </source>
</evidence>
<evidence type="ECO:0000256" key="2">
    <source>
        <dbReference type="SAM" id="MobiDB-lite"/>
    </source>
</evidence>
<dbReference type="InterPro" id="IPR036737">
    <property type="entry name" value="OmpA-like_sf"/>
</dbReference>
<dbReference type="CDD" id="cd07185">
    <property type="entry name" value="OmpA_C-like"/>
    <property type="match status" value="1"/>
</dbReference>
<sequence length="418" mass="43747">MIARSSSLLRHRRGPAPQRRTAGVSGTACAACRPEGGRLRPLLAGLLLAAASPVAVQAQVVPAVAADGPLQPAPARISDRAIALDQQVYEAAQARLKAINDGGRRLADGALAQAQCWLDVSFHEYTRNDRGAFPTEALAQSARLAAAMEQGATPDLTVPLVADGLRLRPDLWARSAALRGHPGWSCAAARANCGEVELAHAGHEQRQLDWRHARPYVQIAEDLIGEAEALAAGCRPPVVPAAPAVSPPAVPVAEVPPPAVAVAPAVVPVPVVPPAPEAPRALPPPVQLQAAALFEFNRADAAALRPESVTALRLLAERVKAQGLSVRRLVLVGHADRLNGTGHGDYNQRLSERRAQTVRAVLADFGVQAAQVDLQAAGDGVQQVRCDAPGMSVQAVQTCLLPNRRVEVLVEAVPAAAR</sequence>
<evidence type="ECO:0000259" key="3">
    <source>
        <dbReference type="PROSITE" id="PS51123"/>
    </source>
</evidence>